<feature type="region of interest" description="Disordered" evidence="1">
    <location>
        <begin position="280"/>
        <end position="322"/>
    </location>
</feature>
<keyword evidence="3" id="KW-1185">Reference proteome</keyword>
<evidence type="ECO:0000313" key="3">
    <source>
        <dbReference type="Proteomes" id="UP000821866"/>
    </source>
</evidence>
<accession>A0A9J6EKF6</accession>
<feature type="compositionally biased region" description="Basic and acidic residues" evidence="1">
    <location>
        <begin position="312"/>
        <end position="322"/>
    </location>
</feature>
<dbReference type="PANTHER" id="PTHR14918:SF3">
    <property type="entry name" value="KICSTOR COMPLEX PROTEIN SZT2"/>
    <property type="match status" value="1"/>
</dbReference>
<comment type="caution">
    <text evidence="2">The sequence shown here is derived from an EMBL/GenBank/DDBJ whole genome shotgun (WGS) entry which is preliminary data.</text>
</comment>
<gene>
    <name evidence="2" type="ORF">HPB51_003731</name>
</gene>
<evidence type="ECO:0000256" key="1">
    <source>
        <dbReference type="SAM" id="MobiDB-lite"/>
    </source>
</evidence>
<feature type="compositionally biased region" description="Basic and acidic residues" evidence="1">
    <location>
        <begin position="184"/>
        <end position="198"/>
    </location>
</feature>
<dbReference type="AlphaFoldDB" id="A0A9J6EKF6"/>
<dbReference type="InterPro" id="IPR033228">
    <property type="entry name" value="SZT2"/>
</dbReference>
<feature type="region of interest" description="Disordered" evidence="1">
    <location>
        <begin position="125"/>
        <end position="151"/>
    </location>
</feature>
<evidence type="ECO:0000313" key="2">
    <source>
        <dbReference type="EMBL" id="KAH8034961.1"/>
    </source>
</evidence>
<feature type="region of interest" description="Disordered" evidence="1">
    <location>
        <begin position="588"/>
        <end position="615"/>
    </location>
</feature>
<proteinExistence type="predicted"/>
<feature type="region of interest" description="Disordered" evidence="1">
    <location>
        <begin position="548"/>
        <end position="570"/>
    </location>
</feature>
<feature type="region of interest" description="Disordered" evidence="1">
    <location>
        <begin position="171"/>
        <end position="236"/>
    </location>
</feature>
<name>A0A9J6EKF6_RHIMP</name>
<organism evidence="2 3">
    <name type="scientific">Rhipicephalus microplus</name>
    <name type="common">Cattle tick</name>
    <name type="synonym">Boophilus microplus</name>
    <dbReference type="NCBI Taxonomy" id="6941"/>
    <lineage>
        <taxon>Eukaryota</taxon>
        <taxon>Metazoa</taxon>
        <taxon>Ecdysozoa</taxon>
        <taxon>Arthropoda</taxon>
        <taxon>Chelicerata</taxon>
        <taxon>Arachnida</taxon>
        <taxon>Acari</taxon>
        <taxon>Parasitiformes</taxon>
        <taxon>Ixodida</taxon>
        <taxon>Ixodoidea</taxon>
        <taxon>Ixodidae</taxon>
        <taxon>Rhipicephalinae</taxon>
        <taxon>Rhipicephalus</taxon>
        <taxon>Boophilus</taxon>
    </lineage>
</organism>
<reference evidence="2" key="2">
    <citation type="submission" date="2021-09" db="EMBL/GenBank/DDBJ databases">
        <authorList>
            <person name="Jia N."/>
            <person name="Wang J."/>
            <person name="Shi W."/>
            <person name="Du L."/>
            <person name="Sun Y."/>
            <person name="Zhan W."/>
            <person name="Jiang J."/>
            <person name="Wang Q."/>
            <person name="Zhang B."/>
            <person name="Ji P."/>
            <person name="Sakyi L.B."/>
            <person name="Cui X."/>
            <person name="Yuan T."/>
            <person name="Jiang B."/>
            <person name="Yang W."/>
            <person name="Lam T.T.-Y."/>
            <person name="Chang Q."/>
            <person name="Ding S."/>
            <person name="Wang X."/>
            <person name="Zhu J."/>
            <person name="Ruan X."/>
            <person name="Zhao L."/>
            <person name="Wei J."/>
            <person name="Que T."/>
            <person name="Du C."/>
            <person name="Cheng J."/>
            <person name="Dai P."/>
            <person name="Han X."/>
            <person name="Huang E."/>
            <person name="Gao Y."/>
            <person name="Liu J."/>
            <person name="Shao H."/>
            <person name="Ye R."/>
            <person name="Li L."/>
            <person name="Wei W."/>
            <person name="Wang X."/>
            <person name="Wang C."/>
            <person name="Huo Q."/>
            <person name="Li W."/>
            <person name="Guo W."/>
            <person name="Chen H."/>
            <person name="Chen S."/>
            <person name="Zhou L."/>
            <person name="Zhou L."/>
            <person name="Ni X."/>
            <person name="Tian J."/>
            <person name="Zhou Y."/>
            <person name="Sheng Y."/>
            <person name="Liu T."/>
            <person name="Pan Y."/>
            <person name="Xia L."/>
            <person name="Li J."/>
            <person name="Zhao F."/>
            <person name="Cao W."/>
        </authorList>
    </citation>
    <scope>NUCLEOTIDE SEQUENCE</scope>
    <source>
        <strain evidence="2">Rmic-2018</strain>
        <tissue evidence="2">Larvae</tissue>
    </source>
</reference>
<dbReference type="VEuPathDB" id="VectorBase:LOC119180943"/>
<sequence>MPLLQPVAPEPAVSVVPFPFSIMKLLSKCQQTEILFSTFIQGQHPLKLWRCFVASFSSANSSSGSSNSSTPNSHVVLTFIPATFENLQRLMRRPEDEIASLQAEAHPTHGSCSTGGVPKDYAMLQTESSSEPAATSSFDREAPTSSAAEDLATGEVCDSYDGMESHAFRQLTSSHSDPALSSRGAEKHESLPRQRSADLPDLNSHSRHRTSTPCPEAAKDDDGSASPKSQEGERPALHMASVSLPVYVYDAPVSAVIGRLVYQGGVRQWKDTYLDLTTRSEENTRAGSEPGWVEYKADGSEGSPYKTMSPEPKSDDSELGSDRFPARKHCSRLRKAFSKSFVYGLFRALCEGLPVDMQDVSTVVEDACEETALTLDITEFIQAICGHTRDFRIKSTVEHSHRASTEAPRHEGVGSNEASCEGVLVLPVEEADAAIGADESRRTSSDGVSSLFPVNLLKRHHPCDIVQQLHLSIKQRFQELLEEVFQRIPSHPDYYYFCPPCEPRTLWGLTERASSGARPNADALAEEGGALCDWDDTDTDRSHNVEFSMDAEPVADVGNSGDEKGAAAALHPKPDPAIAAEITSIESCAGSARSPPSPGEEDSGDEDEEDDEEVMETIREAEPMVPPLFAHLTCLVTTKSGCGSCSLTSLPTCLAGFTNGASVETSQLTSTQSVEVTKLPMQSAVASCKYETSRTNLPNHMHEIFERRQKDLLSPWPSRRAIVAIVSQVSGKSGKSACRPERSMTISATW</sequence>
<reference evidence="2" key="1">
    <citation type="journal article" date="2020" name="Cell">
        <title>Large-Scale Comparative Analyses of Tick Genomes Elucidate Their Genetic Diversity and Vector Capacities.</title>
        <authorList>
            <consortium name="Tick Genome and Microbiome Consortium (TIGMIC)"/>
            <person name="Jia N."/>
            <person name="Wang J."/>
            <person name="Shi W."/>
            <person name="Du L."/>
            <person name="Sun Y."/>
            <person name="Zhan W."/>
            <person name="Jiang J.F."/>
            <person name="Wang Q."/>
            <person name="Zhang B."/>
            <person name="Ji P."/>
            <person name="Bell-Sakyi L."/>
            <person name="Cui X.M."/>
            <person name="Yuan T.T."/>
            <person name="Jiang B.G."/>
            <person name="Yang W.F."/>
            <person name="Lam T.T."/>
            <person name="Chang Q.C."/>
            <person name="Ding S.J."/>
            <person name="Wang X.J."/>
            <person name="Zhu J.G."/>
            <person name="Ruan X.D."/>
            <person name="Zhao L."/>
            <person name="Wei J.T."/>
            <person name="Ye R.Z."/>
            <person name="Que T.C."/>
            <person name="Du C.H."/>
            <person name="Zhou Y.H."/>
            <person name="Cheng J.X."/>
            <person name="Dai P.F."/>
            <person name="Guo W.B."/>
            <person name="Han X.H."/>
            <person name="Huang E.J."/>
            <person name="Li L.F."/>
            <person name="Wei W."/>
            <person name="Gao Y.C."/>
            <person name="Liu J.Z."/>
            <person name="Shao H.Z."/>
            <person name="Wang X."/>
            <person name="Wang C.C."/>
            <person name="Yang T.C."/>
            <person name="Huo Q.B."/>
            <person name="Li W."/>
            <person name="Chen H.Y."/>
            <person name="Chen S.E."/>
            <person name="Zhou L.G."/>
            <person name="Ni X.B."/>
            <person name="Tian J.H."/>
            <person name="Sheng Y."/>
            <person name="Liu T."/>
            <person name="Pan Y.S."/>
            <person name="Xia L.Y."/>
            <person name="Li J."/>
            <person name="Zhao F."/>
            <person name="Cao W.C."/>
        </authorList>
    </citation>
    <scope>NUCLEOTIDE SEQUENCE</scope>
    <source>
        <strain evidence="2">Rmic-2018</strain>
    </source>
</reference>
<dbReference type="Proteomes" id="UP000821866">
    <property type="component" value="Chromosome 11"/>
</dbReference>
<dbReference type="GO" id="GO:0005777">
    <property type="term" value="C:peroxisome"/>
    <property type="evidence" value="ECO:0007669"/>
    <property type="project" value="InterPro"/>
</dbReference>
<dbReference type="EMBL" id="JABSTU010000003">
    <property type="protein sequence ID" value="KAH8034961.1"/>
    <property type="molecule type" value="Genomic_DNA"/>
</dbReference>
<feature type="compositionally biased region" description="Acidic residues" evidence="1">
    <location>
        <begin position="599"/>
        <end position="615"/>
    </location>
</feature>
<feature type="compositionally biased region" description="Low complexity" evidence="1">
    <location>
        <begin position="126"/>
        <end position="137"/>
    </location>
</feature>
<protein>
    <submittedName>
        <fullName evidence="2">Uncharacterized protein</fullName>
    </submittedName>
</protein>
<dbReference type="PANTHER" id="PTHR14918">
    <property type="entry name" value="KICSTOR COMPLEX PROTEIN SZT2"/>
    <property type="match status" value="1"/>
</dbReference>